<sequence length="198" mass="22446">MARRFHQTHTPILLLKLDITKAFDTVRWDYLLDLMHKRGFLPRWRNWITNILRSSSTRILLNGNPGEPIKHGRGLRQGNHLSPLLFILAIDPLNQILDKATDKGYLTALNGRTARPRTSLYANDAAIFIRPTTQDMRNLARILSLFGEVTGLRTNMEKSQEAPICCTNLDLGAILTNFLASITGFPMKYLSLCWSSPS</sequence>
<proteinExistence type="predicted"/>
<reference evidence="2 3" key="1">
    <citation type="submission" date="2019-11" db="EMBL/GenBank/DDBJ databases">
        <title>Whole genome sequence of Oryza granulata.</title>
        <authorList>
            <person name="Li W."/>
        </authorList>
    </citation>
    <scope>NUCLEOTIDE SEQUENCE [LARGE SCALE GENOMIC DNA]</scope>
    <source>
        <strain evidence="3">cv. Menghai</strain>
        <tissue evidence="2">Leaf</tissue>
    </source>
</reference>
<dbReference type="PROSITE" id="PS50878">
    <property type="entry name" value="RT_POL"/>
    <property type="match status" value="1"/>
</dbReference>
<accession>A0A6G1DIF1</accession>
<feature type="domain" description="Reverse transcriptase" evidence="1">
    <location>
        <begin position="1"/>
        <end position="187"/>
    </location>
</feature>
<dbReference type="EMBL" id="SPHZ02000006">
    <property type="protein sequence ID" value="KAF0912004.1"/>
    <property type="molecule type" value="Genomic_DNA"/>
</dbReference>
<evidence type="ECO:0000259" key="1">
    <source>
        <dbReference type="PROSITE" id="PS50878"/>
    </source>
</evidence>
<evidence type="ECO:0000313" key="3">
    <source>
        <dbReference type="Proteomes" id="UP000479710"/>
    </source>
</evidence>
<dbReference type="Pfam" id="PF00078">
    <property type="entry name" value="RVT_1"/>
    <property type="match status" value="1"/>
</dbReference>
<organism evidence="2 3">
    <name type="scientific">Oryza meyeriana var. granulata</name>
    <dbReference type="NCBI Taxonomy" id="110450"/>
    <lineage>
        <taxon>Eukaryota</taxon>
        <taxon>Viridiplantae</taxon>
        <taxon>Streptophyta</taxon>
        <taxon>Embryophyta</taxon>
        <taxon>Tracheophyta</taxon>
        <taxon>Spermatophyta</taxon>
        <taxon>Magnoliopsida</taxon>
        <taxon>Liliopsida</taxon>
        <taxon>Poales</taxon>
        <taxon>Poaceae</taxon>
        <taxon>BOP clade</taxon>
        <taxon>Oryzoideae</taxon>
        <taxon>Oryzeae</taxon>
        <taxon>Oryzinae</taxon>
        <taxon>Oryza</taxon>
        <taxon>Oryza meyeriana</taxon>
    </lineage>
</organism>
<dbReference type="InterPro" id="IPR043502">
    <property type="entry name" value="DNA/RNA_pol_sf"/>
</dbReference>
<keyword evidence="3" id="KW-1185">Reference proteome</keyword>
<comment type="caution">
    <text evidence="2">The sequence shown here is derived from an EMBL/GenBank/DDBJ whole genome shotgun (WGS) entry which is preliminary data.</text>
</comment>
<dbReference type="SUPFAM" id="SSF56672">
    <property type="entry name" value="DNA/RNA polymerases"/>
    <property type="match status" value="1"/>
</dbReference>
<dbReference type="OrthoDB" id="694708at2759"/>
<dbReference type="PANTHER" id="PTHR31635:SF196">
    <property type="entry name" value="REVERSE TRANSCRIPTASE DOMAIN-CONTAINING PROTEIN-RELATED"/>
    <property type="match status" value="1"/>
</dbReference>
<dbReference type="Proteomes" id="UP000479710">
    <property type="component" value="Unassembled WGS sequence"/>
</dbReference>
<dbReference type="InterPro" id="IPR000477">
    <property type="entry name" value="RT_dom"/>
</dbReference>
<gene>
    <name evidence="2" type="ORF">E2562_012812</name>
</gene>
<dbReference type="PANTHER" id="PTHR31635">
    <property type="entry name" value="REVERSE TRANSCRIPTASE DOMAIN-CONTAINING PROTEIN-RELATED"/>
    <property type="match status" value="1"/>
</dbReference>
<dbReference type="AlphaFoldDB" id="A0A6G1DIF1"/>
<name>A0A6G1DIF1_9ORYZ</name>
<protein>
    <recommendedName>
        <fullName evidence="1">Reverse transcriptase domain-containing protein</fullName>
    </recommendedName>
</protein>
<evidence type="ECO:0000313" key="2">
    <source>
        <dbReference type="EMBL" id="KAF0912004.1"/>
    </source>
</evidence>